<evidence type="ECO:0000313" key="2">
    <source>
        <dbReference type="Proteomes" id="UP000266152"/>
    </source>
</evidence>
<proteinExistence type="predicted"/>
<sequence>MASNTELSISNNPCLECSLHLARLGLQVLNYPFPCRDQKDFIKCHRCKKVSNMFTCTNMDHPALFSIGVALHSAVSTLADEKTSRNLMKVCEKQILFLRA</sequence>
<dbReference type="Proteomes" id="UP000266152">
    <property type="component" value="Unassembled WGS sequence"/>
</dbReference>
<organism evidence="1 2">
    <name type="scientific">Fusarium sporotrichioides</name>
    <dbReference type="NCBI Taxonomy" id="5514"/>
    <lineage>
        <taxon>Eukaryota</taxon>
        <taxon>Fungi</taxon>
        <taxon>Dikarya</taxon>
        <taxon>Ascomycota</taxon>
        <taxon>Pezizomycotina</taxon>
        <taxon>Sordariomycetes</taxon>
        <taxon>Hypocreomycetidae</taxon>
        <taxon>Hypocreales</taxon>
        <taxon>Nectriaceae</taxon>
        <taxon>Fusarium</taxon>
    </lineage>
</organism>
<name>A0A395SW95_FUSSP</name>
<reference evidence="1 2" key="1">
    <citation type="journal article" date="2018" name="PLoS Pathog.">
        <title>Evolution of structural diversity of trichothecenes, a family of toxins produced by plant pathogenic and entomopathogenic fungi.</title>
        <authorList>
            <person name="Proctor R.H."/>
            <person name="McCormick S.P."/>
            <person name="Kim H.S."/>
            <person name="Cardoza R.E."/>
            <person name="Stanley A.M."/>
            <person name="Lindo L."/>
            <person name="Kelly A."/>
            <person name="Brown D.W."/>
            <person name="Lee T."/>
            <person name="Vaughan M.M."/>
            <person name="Alexander N.J."/>
            <person name="Busman M."/>
            <person name="Gutierrez S."/>
        </authorList>
    </citation>
    <scope>NUCLEOTIDE SEQUENCE [LARGE SCALE GENOMIC DNA]</scope>
    <source>
        <strain evidence="1 2">NRRL 3299</strain>
    </source>
</reference>
<protein>
    <submittedName>
        <fullName evidence="1">Uncharacterized protein</fullName>
    </submittedName>
</protein>
<evidence type="ECO:0000313" key="1">
    <source>
        <dbReference type="EMBL" id="RGP76770.1"/>
    </source>
</evidence>
<gene>
    <name evidence="1" type="ORF">FSPOR_3</name>
</gene>
<keyword evidence="2" id="KW-1185">Reference proteome</keyword>
<comment type="caution">
    <text evidence="1">The sequence shown here is derived from an EMBL/GenBank/DDBJ whole genome shotgun (WGS) entry which is preliminary data.</text>
</comment>
<accession>A0A395SW95</accession>
<dbReference type="AlphaFoldDB" id="A0A395SW95"/>
<dbReference type="EMBL" id="PXOF01000001">
    <property type="protein sequence ID" value="RGP76770.1"/>
    <property type="molecule type" value="Genomic_DNA"/>
</dbReference>